<dbReference type="GO" id="GO:0098797">
    <property type="term" value="C:plasma membrane protein complex"/>
    <property type="evidence" value="ECO:0007669"/>
    <property type="project" value="TreeGrafter"/>
</dbReference>
<evidence type="ECO:0000259" key="10">
    <source>
        <dbReference type="Pfam" id="PF12704"/>
    </source>
</evidence>
<dbReference type="InterPro" id="IPR051447">
    <property type="entry name" value="Lipoprotein-release_system"/>
</dbReference>
<protein>
    <submittedName>
        <fullName evidence="11">FtsX-like permease family protein</fullName>
    </submittedName>
</protein>
<evidence type="ECO:0000313" key="11">
    <source>
        <dbReference type="EMBL" id="TMQ73823.1"/>
    </source>
</evidence>
<comment type="similarity">
    <text evidence="2">Belongs to the ABC-4 integral membrane protein family. LolC/E subfamily.</text>
</comment>
<keyword evidence="5 8" id="KW-1133">Transmembrane helix</keyword>
<evidence type="ECO:0000256" key="3">
    <source>
        <dbReference type="ARBA" id="ARBA00022475"/>
    </source>
</evidence>
<proteinExistence type="inferred from homology"/>
<dbReference type="InterPro" id="IPR025857">
    <property type="entry name" value="MacB_PCD"/>
</dbReference>
<evidence type="ECO:0000256" key="4">
    <source>
        <dbReference type="ARBA" id="ARBA00022692"/>
    </source>
</evidence>
<reference evidence="11 12" key="1">
    <citation type="journal article" date="2019" name="Nat. Microbiol.">
        <title>Mediterranean grassland soil C-N compound turnover is dependent on rainfall and depth, and is mediated by genomically divergent microorganisms.</title>
        <authorList>
            <person name="Diamond S."/>
            <person name="Andeer P.F."/>
            <person name="Li Z."/>
            <person name="Crits-Christoph A."/>
            <person name="Burstein D."/>
            <person name="Anantharaman K."/>
            <person name="Lane K.R."/>
            <person name="Thomas B.C."/>
            <person name="Pan C."/>
            <person name="Northen T.R."/>
            <person name="Banfield J.F."/>
        </authorList>
    </citation>
    <scope>NUCLEOTIDE SEQUENCE [LARGE SCALE GENOMIC DNA]</scope>
    <source>
        <strain evidence="11">WS_11</strain>
    </source>
</reference>
<evidence type="ECO:0000256" key="6">
    <source>
        <dbReference type="ARBA" id="ARBA00023136"/>
    </source>
</evidence>
<feature type="region of interest" description="Disordered" evidence="7">
    <location>
        <begin position="1"/>
        <end position="45"/>
    </location>
</feature>
<evidence type="ECO:0000256" key="8">
    <source>
        <dbReference type="SAM" id="Phobius"/>
    </source>
</evidence>
<accession>A0A538UD66</accession>
<evidence type="ECO:0000256" key="7">
    <source>
        <dbReference type="SAM" id="MobiDB-lite"/>
    </source>
</evidence>
<dbReference type="Pfam" id="PF12704">
    <property type="entry name" value="MacB_PCD"/>
    <property type="match status" value="1"/>
</dbReference>
<evidence type="ECO:0000256" key="5">
    <source>
        <dbReference type="ARBA" id="ARBA00022989"/>
    </source>
</evidence>
<dbReference type="Proteomes" id="UP000319771">
    <property type="component" value="Unassembled WGS sequence"/>
</dbReference>
<dbReference type="PANTHER" id="PTHR30489">
    <property type="entry name" value="LIPOPROTEIN-RELEASING SYSTEM TRANSMEMBRANE PROTEIN LOLE"/>
    <property type="match status" value="1"/>
</dbReference>
<dbReference type="EMBL" id="VBPB01000040">
    <property type="protein sequence ID" value="TMQ73823.1"/>
    <property type="molecule type" value="Genomic_DNA"/>
</dbReference>
<dbReference type="AlphaFoldDB" id="A0A538UD66"/>
<feature type="compositionally biased region" description="Basic and acidic residues" evidence="7">
    <location>
        <begin position="1"/>
        <end position="13"/>
    </location>
</feature>
<feature type="transmembrane region" description="Helical" evidence="8">
    <location>
        <begin position="423"/>
        <end position="443"/>
    </location>
</feature>
<comment type="subcellular location">
    <subcellularLocation>
        <location evidence="1">Cell membrane</location>
        <topology evidence="1">Multi-pass membrane protein</topology>
    </subcellularLocation>
</comment>
<dbReference type="GO" id="GO:0044874">
    <property type="term" value="P:lipoprotein localization to outer membrane"/>
    <property type="evidence" value="ECO:0007669"/>
    <property type="project" value="TreeGrafter"/>
</dbReference>
<comment type="caution">
    <text evidence="11">The sequence shown here is derived from an EMBL/GenBank/DDBJ whole genome shotgun (WGS) entry which is preliminary data.</text>
</comment>
<keyword evidence="4 8" id="KW-0812">Transmembrane</keyword>
<name>A0A538UD66_UNCEI</name>
<evidence type="ECO:0000256" key="1">
    <source>
        <dbReference type="ARBA" id="ARBA00004651"/>
    </source>
</evidence>
<keyword evidence="6 8" id="KW-0472">Membrane</keyword>
<evidence type="ECO:0000256" key="2">
    <source>
        <dbReference type="ARBA" id="ARBA00005236"/>
    </source>
</evidence>
<feature type="transmembrane region" description="Helical" evidence="8">
    <location>
        <begin position="369"/>
        <end position="396"/>
    </location>
</feature>
<feature type="domain" description="MacB-like periplasmic core" evidence="10">
    <location>
        <begin position="73"/>
        <end position="286"/>
    </location>
</feature>
<dbReference type="PANTHER" id="PTHR30489:SF0">
    <property type="entry name" value="LIPOPROTEIN-RELEASING SYSTEM TRANSMEMBRANE PROTEIN LOLE"/>
    <property type="match status" value="1"/>
</dbReference>
<feature type="transmembrane region" description="Helical" evidence="8">
    <location>
        <begin position="322"/>
        <end position="348"/>
    </location>
</feature>
<feature type="transmembrane region" description="Helical" evidence="8">
    <location>
        <begin position="66"/>
        <end position="92"/>
    </location>
</feature>
<evidence type="ECO:0000259" key="9">
    <source>
        <dbReference type="Pfam" id="PF02687"/>
    </source>
</evidence>
<sequence>MHADHRRPFDPRGDPVPAAAPRGRTRRGGRGGRRGRPGRPRGRRHPVNLPLWIAARYLRSRRWSSFATVLAGISIGGVALGVTALLTVLAVMNGFENEIQSRIAGTDAHVVLLGDNTGGIGDPDSLTARAARYPGVVGAAPFVYAKAMVLRGGYAEGLVVKGVDLAAERRVTSVGRNIAPPLDSIPGAAAGGLPAIVLGSELAARVGAAIGDTVVLASLAGAQHSALGYSPKLRPFRVAGIFTSGLYTYDSSFGFTGLAPAQDFFQLGGSVTGIEIKLADMFAAPRIAGDLLRTLDTPGVRANNWIELNRNLFTWMKLEKTVMFVILALIVLVAAFSIVSTLFMVVLEKRRDIGVLKSLGASRRVVMRVFLLEGLLIGGLGTGLGVTLGGLLIAVLQRYPFVRLPGDVYFIERLPVRPEAGDFAAVILASVLLCLAAALYPAWRASLLDPVDAIRRQA</sequence>
<feature type="domain" description="ABC3 transporter permease C-terminal" evidence="9">
    <location>
        <begin position="325"/>
        <end position="446"/>
    </location>
</feature>
<gene>
    <name evidence="11" type="ORF">E6K81_02785</name>
</gene>
<feature type="compositionally biased region" description="Basic residues" evidence="7">
    <location>
        <begin position="23"/>
        <end position="45"/>
    </location>
</feature>
<organism evidence="11 12">
    <name type="scientific">Eiseniibacteriota bacterium</name>
    <dbReference type="NCBI Taxonomy" id="2212470"/>
    <lineage>
        <taxon>Bacteria</taxon>
        <taxon>Candidatus Eiseniibacteriota</taxon>
    </lineage>
</organism>
<evidence type="ECO:0000313" key="12">
    <source>
        <dbReference type="Proteomes" id="UP000319771"/>
    </source>
</evidence>
<dbReference type="InterPro" id="IPR003838">
    <property type="entry name" value="ABC3_permease_C"/>
</dbReference>
<dbReference type="Pfam" id="PF02687">
    <property type="entry name" value="FtsX"/>
    <property type="match status" value="1"/>
</dbReference>
<keyword evidence="3" id="KW-1003">Cell membrane</keyword>